<reference evidence="2" key="1">
    <citation type="journal article" date="2014" name="Front. Microbiol.">
        <title>High frequency of phylogenetically diverse reductive dehalogenase-homologous genes in deep subseafloor sedimentary metagenomes.</title>
        <authorList>
            <person name="Kawai M."/>
            <person name="Futagami T."/>
            <person name="Toyoda A."/>
            <person name="Takaki Y."/>
            <person name="Nishi S."/>
            <person name="Hori S."/>
            <person name="Arai W."/>
            <person name="Tsubouchi T."/>
            <person name="Morono Y."/>
            <person name="Uchiyama I."/>
            <person name="Ito T."/>
            <person name="Fujiyama A."/>
            <person name="Inagaki F."/>
            <person name="Takami H."/>
        </authorList>
    </citation>
    <scope>NUCLEOTIDE SEQUENCE</scope>
    <source>
        <strain evidence="2">Expedition CK06-06</strain>
    </source>
</reference>
<organism evidence="2">
    <name type="scientific">marine sediment metagenome</name>
    <dbReference type="NCBI Taxonomy" id="412755"/>
    <lineage>
        <taxon>unclassified sequences</taxon>
        <taxon>metagenomes</taxon>
        <taxon>ecological metagenomes</taxon>
    </lineage>
</organism>
<dbReference type="AlphaFoldDB" id="X1EKT9"/>
<dbReference type="Gene3D" id="1.25.40.10">
    <property type="entry name" value="Tetratricopeptide repeat domain"/>
    <property type="match status" value="2"/>
</dbReference>
<dbReference type="InterPro" id="IPR019734">
    <property type="entry name" value="TPR_rpt"/>
</dbReference>
<proteinExistence type="predicted"/>
<gene>
    <name evidence="2" type="ORF">S01H4_53287</name>
</gene>
<feature type="region of interest" description="Disordered" evidence="1">
    <location>
        <begin position="219"/>
        <end position="262"/>
    </location>
</feature>
<evidence type="ECO:0000313" key="2">
    <source>
        <dbReference type="EMBL" id="GAH17759.1"/>
    </source>
</evidence>
<evidence type="ECO:0000256" key="1">
    <source>
        <dbReference type="SAM" id="MobiDB-lite"/>
    </source>
</evidence>
<accession>X1EKT9</accession>
<sequence length="262" mass="28464">DAEFSFAMKRFKEARTRVVHSIKMMGKESLSGLNLLGKCLINLNDLEGAVKCFEKAQSISPKNLARICQIADVQSDLGEVDKAQGNIDKAKALDEGAEVVQKSEIKVAMVIGDSEKAQALMGNLENMNDMVAQMNNRAVAYIRSKDFGRGEKIYQETIDSVPDRETELKAKVLYNMGLAHARQGQLKGANDWLAKAADMGEESMKLKIGSLGGKVKRSLKSGNPLKLSKSDAEVSTSDEEAQVMGGEAEEGSYVGEDNQVEA</sequence>
<comment type="caution">
    <text evidence="2">The sequence shown here is derived from an EMBL/GenBank/DDBJ whole genome shotgun (WGS) entry which is preliminary data.</text>
</comment>
<dbReference type="InterPro" id="IPR011990">
    <property type="entry name" value="TPR-like_helical_dom_sf"/>
</dbReference>
<protein>
    <recommendedName>
        <fullName evidence="3">MalT-like TPR region domain-containing protein</fullName>
    </recommendedName>
</protein>
<name>X1EKT9_9ZZZZ</name>
<dbReference type="SMART" id="SM00028">
    <property type="entry name" value="TPR"/>
    <property type="match status" value="3"/>
</dbReference>
<dbReference type="PROSITE" id="PS50005">
    <property type="entry name" value="TPR"/>
    <property type="match status" value="1"/>
</dbReference>
<evidence type="ECO:0008006" key="3">
    <source>
        <dbReference type="Google" id="ProtNLM"/>
    </source>
</evidence>
<feature type="non-terminal residue" evidence="2">
    <location>
        <position position="1"/>
    </location>
</feature>
<feature type="non-terminal residue" evidence="2">
    <location>
        <position position="262"/>
    </location>
</feature>
<dbReference type="EMBL" id="BART01030541">
    <property type="protein sequence ID" value="GAH17759.1"/>
    <property type="molecule type" value="Genomic_DNA"/>
</dbReference>
<dbReference type="SUPFAM" id="SSF48452">
    <property type="entry name" value="TPR-like"/>
    <property type="match status" value="1"/>
</dbReference>
<dbReference type="Pfam" id="PF13181">
    <property type="entry name" value="TPR_8"/>
    <property type="match status" value="1"/>
</dbReference>